<dbReference type="PANTHER" id="PTHR10127:SF890">
    <property type="entry name" value="ZINC METALLOPROTEINASE NAS-13"/>
    <property type="match status" value="1"/>
</dbReference>
<name>A0A183ELH3_9BILA</name>
<keyword evidence="2 3" id="KW-0482">Metalloprotease</keyword>
<comment type="cofactor">
    <cofactor evidence="2 3">
        <name>Zn(2+)</name>
        <dbReference type="ChEBI" id="CHEBI:29105"/>
    </cofactor>
    <text evidence="2 3">Binds 1 zinc ion per subunit.</text>
</comment>
<dbReference type="InterPro" id="IPR001506">
    <property type="entry name" value="Peptidase_M12A"/>
</dbReference>
<dbReference type="Pfam" id="PF01400">
    <property type="entry name" value="Astacin"/>
    <property type="match status" value="1"/>
</dbReference>
<dbReference type="EMBL" id="UYRT01093551">
    <property type="protein sequence ID" value="VDN38979.1"/>
    <property type="molecule type" value="Genomic_DNA"/>
</dbReference>
<dbReference type="WBParaSite" id="GPUH_0002184101-mRNA-1">
    <property type="protein sequence ID" value="GPUH_0002184101-mRNA-1"/>
    <property type="gene ID" value="GPUH_0002184101"/>
</dbReference>
<dbReference type="GO" id="GO:0004222">
    <property type="term" value="F:metalloendopeptidase activity"/>
    <property type="evidence" value="ECO:0007669"/>
    <property type="project" value="UniProtKB-UniRule"/>
</dbReference>
<evidence type="ECO:0000256" key="2">
    <source>
        <dbReference type="PROSITE-ProRule" id="PRU01211"/>
    </source>
</evidence>
<dbReference type="PRINTS" id="PR00480">
    <property type="entry name" value="ASTACIN"/>
</dbReference>
<dbReference type="OrthoDB" id="291007at2759"/>
<organism evidence="7">
    <name type="scientific">Gongylonema pulchrum</name>
    <dbReference type="NCBI Taxonomy" id="637853"/>
    <lineage>
        <taxon>Eukaryota</taxon>
        <taxon>Metazoa</taxon>
        <taxon>Ecdysozoa</taxon>
        <taxon>Nematoda</taxon>
        <taxon>Chromadorea</taxon>
        <taxon>Rhabditida</taxon>
        <taxon>Spirurina</taxon>
        <taxon>Spiruromorpha</taxon>
        <taxon>Spiruroidea</taxon>
        <taxon>Gongylonematidae</taxon>
        <taxon>Gongylonema</taxon>
    </lineage>
</organism>
<accession>A0A183ELH3</accession>
<dbReference type="InterPro" id="IPR006026">
    <property type="entry name" value="Peptidase_Metallo"/>
</dbReference>
<dbReference type="InterPro" id="IPR034035">
    <property type="entry name" value="Astacin-like_dom"/>
</dbReference>
<dbReference type="GO" id="GO:0008270">
    <property type="term" value="F:zinc ion binding"/>
    <property type="evidence" value="ECO:0007669"/>
    <property type="project" value="UniProtKB-UniRule"/>
</dbReference>
<comment type="caution">
    <text evidence="2">Lacks conserved residue(s) required for the propagation of feature annotation.</text>
</comment>
<evidence type="ECO:0000256" key="1">
    <source>
        <dbReference type="ARBA" id="ARBA00023157"/>
    </source>
</evidence>
<protein>
    <recommendedName>
        <fullName evidence="3">Metalloendopeptidase</fullName>
        <ecNumber evidence="3">3.4.24.-</ecNumber>
    </recommendedName>
</protein>
<dbReference type="InterPro" id="IPR024079">
    <property type="entry name" value="MetalloPept_cat_dom_sf"/>
</dbReference>
<feature type="active site" evidence="2">
    <location>
        <position position="196"/>
    </location>
</feature>
<feature type="chain" id="PRO_5043073779" description="Metalloendopeptidase" evidence="3">
    <location>
        <begin position="19"/>
        <end position="293"/>
    </location>
</feature>
<dbReference type="EC" id="3.4.24.-" evidence="3"/>
<dbReference type="SUPFAM" id="SSF55486">
    <property type="entry name" value="Metalloproteases ('zincins'), catalytic domain"/>
    <property type="match status" value="1"/>
</dbReference>
<dbReference type="Gene3D" id="3.40.390.10">
    <property type="entry name" value="Collagenase (Catalytic Domain)"/>
    <property type="match status" value="1"/>
</dbReference>
<reference evidence="5 6" key="2">
    <citation type="submission" date="2018-11" db="EMBL/GenBank/DDBJ databases">
        <authorList>
            <consortium name="Pathogen Informatics"/>
        </authorList>
    </citation>
    <scope>NUCLEOTIDE SEQUENCE [LARGE SCALE GENOMIC DNA]</scope>
</reference>
<gene>
    <name evidence="5" type="ORF">GPUH_LOCUS21816</name>
</gene>
<evidence type="ECO:0000259" key="4">
    <source>
        <dbReference type="PROSITE" id="PS51864"/>
    </source>
</evidence>
<dbReference type="PANTHER" id="PTHR10127">
    <property type="entry name" value="DISCOIDIN, CUB, EGF, LAMININ , AND ZINC METALLOPROTEASE DOMAIN CONTAINING"/>
    <property type="match status" value="1"/>
</dbReference>
<evidence type="ECO:0000313" key="7">
    <source>
        <dbReference type="WBParaSite" id="GPUH_0002184101-mRNA-1"/>
    </source>
</evidence>
<dbReference type="GO" id="GO:0006508">
    <property type="term" value="P:proteolysis"/>
    <property type="evidence" value="ECO:0007669"/>
    <property type="project" value="UniProtKB-KW"/>
</dbReference>
<dbReference type="Proteomes" id="UP000271098">
    <property type="component" value="Unassembled WGS sequence"/>
</dbReference>
<keyword evidence="2 3" id="KW-0378">Hydrolase</keyword>
<evidence type="ECO:0000256" key="3">
    <source>
        <dbReference type="RuleBase" id="RU361183"/>
    </source>
</evidence>
<dbReference type="AlphaFoldDB" id="A0A183ELH3"/>
<dbReference type="SMART" id="SM00235">
    <property type="entry name" value="ZnMc"/>
    <property type="match status" value="1"/>
</dbReference>
<proteinExistence type="predicted"/>
<evidence type="ECO:0000313" key="6">
    <source>
        <dbReference type="Proteomes" id="UP000271098"/>
    </source>
</evidence>
<reference evidence="7" key="1">
    <citation type="submission" date="2016-06" db="UniProtKB">
        <authorList>
            <consortium name="WormBaseParasite"/>
        </authorList>
    </citation>
    <scope>IDENTIFICATION</scope>
</reference>
<feature type="binding site" evidence="2">
    <location>
        <position position="195"/>
    </location>
    <ligand>
        <name>Zn(2+)</name>
        <dbReference type="ChEBI" id="CHEBI:29105"/>
        <note>catalytic</note>
    </ligand>
</feature>
<dbReference type="PROSITE" id="PS51864">
    <property type="entry name" value="ASTACIN"/>
    <property type="match status" value="1"/>
</dbReference>
<evidence type="ECO:0000313" key="5">
    <source>
        <dbReference type="EMBL" id="VDN38979.1"/>
    </source>
</evidence>
<keyword evidence="2 3" id="KW-0479">Metal-binding</keyword>
<feature type="signal peptide" evidence="3">
    <location>
        <begin position="1"/>
        <end position="18"/>
    </location>
</feature>
<feature type="binding site" evidence="2">
    <location>
        <position position="205"/>
    </location>
    <ligand>
        <name>Zn(2+)</name>
        <dbReference type="ChEBI" id="CHEBI:29105"/>
        <note>catalytic</note>
    </ligand>
</feature>
<keyword evidence="1" id="KW-1015">Disulfide bond</keyword>
<feature type="binding site" evidence="2">
    <location>
        <position position="199"/>
    </location>
    <ligand>
        <name>Zn(2+)</name>
        <dbReference type="ChEBI" id="CHEBI:29105"/>
        <note>catalytic</note>
    </ligand>
</feature>
<sequence length="293" mass="32911">MLIFALLIFLPQIPPVVSDNLPTSAAGCQCADDHTSQFTWGVEVEDDEEENDDHDNDEQILYLLTNNSNAVDCSTTVTWGNSSTQIEYGKNDEAQTVAAKIQHNSVRQKTLLWPGGRIPYTISPSYSESSRSIIQEAFEEYMRQTCIRFIPKQLLDLDFIDIIPDDGCYSMVGNNGGRQAVSLGDGCLRKGIAIHELMHVLGFFHEQSRADRDSYVDIHWENVDPTLVDIEIGQRRGFSNLDVWKINKLYNCTGYSGKFSVLCAKKTCSLNSRNLGNTLYQELCVGLLKTYTT</sequence>
<keyword evidence="6" id="KW-1185">Reference proteome</keyword>
<keyword evidence="2 3" id="KW-0645">Protease</keyword>
<feature type="domain" description="Peptidase M12A" evidence="4">
    <location>
        <begin position="104"/>
        <end position="225"/>
    </location>
</feature>
<dbReference type="CDD" id="cd04280">
    <property type="entry name" value="ZnMc_astacin_like"/>
    <property type="match status" value="1"/>
</dbReference>
<keyword evidence="2 3" id="KW-0862">Zinc</keyword>
<keyword evidence="3" id="KW-0732">Signal</keyword>